<keyword evidence="5 9" id="KW-1133">Transmembrane helix</keyword>
<gene>
    <name evidence="9 10" type="primary">mscL</name>
    <name evidence="10" type="ORF">HKN21_12960</name>
</gene>
<dbReference type="GO" id="GO:0005886">
    <property type="term" value="C:plasma membrane"/>
    <property type="evidence" value="ECO:0007669"/>
    <property type="project" value="UniProtKB-SubCell"/>
</dbReference>
<dbReference type="Proteomes" id="UP000547674">
    <property type="component" value="Unassembled WGS sequence"/>
</dbReference>
<feature type="transmembrane region" description="Helical" evidence="9">
    <location>
        <begin position="89"/>
        <end position="108"/>
    </location>
</feature>
<evidence type="ECO:0000256" key="2">
    <source>
        <dbReference type="ARBA" id="ARBA00022448"/>
    </source>
</evidence>
<dbReference type="EMBL" id="JABDJR010000517">
    <property type="protein sequence ID" value="NNF07665.1"/>
    <property type="molecule type" value="Genomic_DNA"/>
</dbReference>
<name>A0A7Y2ECV8_UNCEI</name>
<dbReference type="AlphaFoldDB" id="A0A7Y2ECV8"/>
<dbReference type="PANTHER" id="PTHR30266:SF2">
    <property type="entry name" value="LARGE-CONDUCTANCE MECHANOSENSITIVE CHANNEL"/>
    <property type="match status" value="1"/>
</dbReference>
<keyword evidence="7 9" id="KW-0472">Membrane</keyword>
<keyword evidence="2 9" id="KW-0813">Transport</keyword>
<keyword evidence="3 9" id="KW-1003">Cell membrane</keyword>
<keyword evidence="6 9" id="KW-0406">Ion transport</keyword>
<evidence type="ECO:0000256" key="6">
    <source>
        <dbReference type="ARBA" id="ARBA00023065"/>
    </source>
</evidence>
<comment type="function">
    <text evidence="9">Channel that opens in response to stretch forces in the membrane lipid bilayer. May participate in the regulation of osmotic pressure changes within the cell.</text>
</comment>
<evidence type="ECO:0000256" key="8">
    <source>
        <dbReference type="ARBA" id="ARBA00023303"/>
    </source>
</evidence>
<dbReference type="GO" id="GO:0008381">
    <property type="term" value="F:mechanosensitive monoatomic ion channel activity"/>
    <property type="evidence" value="ECO:0007669"/>
    <property type="project" value="UniProtKB-UniRule"/>
</dbReference>
<evidence type="ECO:0000256" key="4">
    <source>
        <dbReference type="ARBA" id="ARBA00022692"/>
    </source>
</evidence>
<feature type="transmembrane region" description="Helical" evidence="9">
    <location>
        <begin position="12"/>
        <end position="34"/>
    </location>
</feature>
<evidence type="ECO:0000313" key="10">
    <source>
        <dbReference type="EMBL" id="NNF07665.1"/>
    </source>
</evidence>
<evidence type="ECO:0000256" key="3">
    <source>
        <dbReference type="ARBA" id="ARBA00022475"/>
    </source>
</evidence>
<evidence type="ECO:0000256" key="1">
    <source>
        <dbReference type="ARBA" id="ARBA00004141"/>
    </source>
</evidence>
<dbReference type="InterPro" id="IPR001185">
    <property type="entry name" value="MS_channel"/>
</dbReference>
<comment type="similarity">
    <text evidence="9">Belongs to the MscL family.</text>
</comment>
<organism evidence="10 11">
    <name type="scientific">Eiseniibacteriota bacterium</name>
    <dbReference type="NCBI Taxonomy" id="2212470"/>
    <lineage>
        <taxon>Bacteria</taxon>
        <taxon>Candidatus Eiseniibacteriota</taxon>
    </lineage>
</organism>
<dbReference type="PRINTS" id="PR01264">
    <property type="entry name" value="MECHCHANNEL"/>
</dbReference>
<dbReference type="HAMAP" id="MF_00115">
    <property type="entry name" value="MscL"/>
    <property type="match status" value="1"/>
</dbReference>
<dbReference type="InterPro" id="IPR036019">
    <property type="entry name" value="MscL_channel"/>
</dbReference>
<comment type="subcellular location">
    <subcellularLocation>
        <location evidence="9">Cell membrane</location>
        <topology evidence="9">Multi-pass membrane protein</topology>
    </subcellularLocation>
    <subcellularLocation>
        <location evidence="1">Membrane</location>
        <topology evidence="1">Multi-pass membrane protein</topology>
    </subcellularLocation>
</comment>
<dbReference type="NCBIfam" id="TIGR00220">
    <property type="entry name" value="mscL"/>
    <property type="match status" value="1"/>
</dbReference>
<sequence length="165" mass="18015">MASLTADFKKFVLRGNLVDMAIGFTVGAAFTTVAKSLVNDVIMPVVGLAIGRVDFEDLFWVLDAGTGTPPYTTVEQAQKAGAVTLNYGVFINNLIALLLVALVMFLVIRSMNRIQDEFEDDEGTNDDAPKEPDNKKCKFCRSTIHFRAVRCPHCTSELPAKPSAN</sequence>
<accession>A0A7Y2ECV8</accession>
<protein>
    <recommendedName>
        <fullName evidence="9">Large-conductance mechanosensitive channel</fullName>
    </recommendedName>
</protein>
<keyword evidence="8 9" id="KW-0407">Ion channel</keyword>
<dbReference type="PANTHER" id="PTHR30266">
    <property type="entry name" value="MECHANOSENSITIVE CHANNEL MSCL"/>
    <property type="match status" value="1"/>
</dbReference>
<dbReference type="SUPFAM" id="SSF81330">
    <property type="entry name" value="Gated mechanosensitive channel"/>
    <property type="match status" value="1"/>
</dbReference>
<reference evidence="10 11" key="1">
    <citation type="submission" date="2020-03" db="EMBL/GenBank/DDBJ databases">
        <title>Metabolic flexibility allows generalist bacteria to become dominant in a frequently disturbed ecosystem.</title>
        <authorList>
            <person name="Chen Y.-J."/>
            <person name="Leung P.M."/>
            <person name="Bay S.K."/>
            <person name="Hugenholtz P."/>
            <person name="Kessler A.J."/>
            <person name="Shelley G."/>
            <person name="Waite D.W."/>
            <person name="Cook P.L."/>
            <person name="Greening C."/>
        </authorList>
    </citation>
    <scope>NUCLEOTIDE SEQUENCE [LARGE SCALE GENOMIC DNA]</scope>
    <source>
        <strain evidence="10">SS_bin_28</strain>
    </source>
</reference>
<comment type="subunit">
    <text evidence="9">Homopentamer.</text>
</comment>
<dbReference type="Gene3D" id="1.10.1200.120">
    <property type="entry name" value="Large-conductance mechanosensitive channel, MscL, domain 1"/>
    <property type="match status" value="1"/>
</dbReference>
<comment type="caution">
    <text evidence="10">The sequence shown here is derived from an EMBL/GenBank/DDBJ whole genome shotgun (WGS) entry which is preliminary data.</text>
</comment>
<dbReference type="Pfam" id="PF01741">
    <property type="entry name" value="MscL"/>
    <property type="match status" value="1"/>
</dbReference>
<evidence type="ECO:0000313" key="11">
    <source>
        <dbReference type="Proteomes" id="UP000547674"/>
    </source>
</evidence>
<keyword evidence="4 9" id="KW-0812">Transmembrane</keyword>
<evidence type="ECO:0000256" key="9">
    <source>
        <dbReference type="HAMAP-Rule" id="MF_00115"/>
    </source>
</evidence>
<proteinExistence type="inferred from homology"/>
<evidence type="ECO:0000256" key="7">
    <source>
        <dbReference type="ARBA" id="ARBA00023136"/>
    </source>
</evidence>
<dbReference type="InterPro" id="IPR037673">
    <property type="entry name" value="MSC/AndL"/>
</dbReference>
<evidence type="ECO:0000256" key="5">
    <source>
        <dbReference type="ARBA" id="ARBA00022989"/>
    </source>
</evidence>